<feature type="coiled-coil region" evidence="4">
    <location>
        <begin position="201"/>
        <end position="252"/>
    </location>
</feature>
<evidence type="ECO:0000313" key="6">
    <source>
        <dbReference type="EMBL" id="PKI78433.1"/>
    </source>
</evidence>
<dbReference type="PRINTS" id="PR00364">
    <property type="entry name" value="DISEASERSIST"/>
</dbReference>
<dbReference type="Gene3D" id="3.80.10.10">
    <property type="entry name" value="Ribonuclease Inhibitor"/>
    <property type="match status" value="1"/>
</dbReference>
<dbReference type="GO" id="GO:0043531">
    <property type="term" value="F:ADP binding"/>
    <property type="evidence" value="ECO:0007669"/>
    <property type="project" value="InterPro"/>
</dbReference>
<feature type="coiled-coil region" evidence="4">
    <location>
        <begin position="283"/>
        <end position="310"/>
    </location>
</feature>
<reference evidence="6 7" key="1">
    <citation type="submission" date="2017-11" db="EMBL/GenBank/DDBJ databases">
        <title>De-novo sequencing of pomegranate (Punica granatum L.) genome.</title>
        <authorList>
            <person name="Akparov Z."/>
            <person name="Amiraslanov A."/>
            <person name="Hajiyeva S."/>
            <person name="Abbasov M."/>
            <person name="Kaur K."/>
            <person name="Hamwieh A."/>
            <person name="Solovyev V."/>
            <person name="Salamov A."/>
            <person name="Braich B."/>
            <person name="Kosarev P."/>
            <person name="Mahmoud A."/>
            <person name="Hajiyev E."/>
            <person name="Babayeva S."/>
            <person name="Izzatullayeva V."/>
            <person name="Mammadov A."/>
            <person name="Mammadov A."/>
            <person name="Sharifova S."/>
            <person name="Ojaghi J."/>
            <person name="Eynullazada K."/>
            <person name="Bayramov B."/>
            <person name="Abdulazimova A."/>
            <person name="Shahmuradov I."/>
        </authorList>
    </citation>
    <scope>NUCLEOTIDE SEQUENCE [LARGE SCALE GENOMIC DNA]</scope>
    <source>
        <strain evidence="7">cv. AG2017</strain>
        <tissue evidence="6">Leaf</tissue>
    </source>
</reference>
<dbReference type="Proteomes" id="UP000233551">
    <property type="component" value="Unassembled WGS sequence"/>
</dbReference>
<keyword evidence="4" id="KW-0175">Coiled coil</keyword>
<evidence type="ECO:0000256" key="4">
    <source>
        <dbReference type="SAM" id="Coils"/>
    </source>
</evidence>
<evidence type="ECO:0000256" key="2">
    <source>
        <dbReference type="ARBA" id="ARBA00022737"/>
    </source>
</evidence>
<dbReference type="PROSITE" id="PS51153">
    <property type="entry name" value="RPW8"/>
    <property type="match status" value="1"/>
</dbReference>
<dbReference type="Pfam" id="PF05659">
    <property type="entry name" value="RPW8"/>
    <property type="match status" value="2"/>
</dbReference>
<name>A0A2I0LCP0_PUNGR</name>
<protein>
    <recommendedName>
        <fullName evidence="5">RPW8 domain-containing protein</fullName>
    </recommendedName>
</protein>
<dbReference type="InterPro" id="IPR027417">
    <property type="entry name" value="P-loop_NTPase"/>
</dbReference>
<comment type="caution">
    <text evidence="6">The sequence shown here is derived from an EMBL/GenBank/DDBJ whole genome shotgun (WGS) entry which is preliminary data.</text>
</comment>
<dbReference type="InterPro" id="IPR042197">
    <property type="entry name" value="Apaf_helical"/>
</dbReference>
<dbReference type="SUPFAM" id="SSF52058">
    <property type="entry name" value="L domain-like"/>
    <property type="match status" value="1"/>
</dbReference>
<dbReference type="Gene3D" id="3.40.50.300">
    <property type="entry name" value="P-loop containing nucleotide triphosphate hydrolases"/>
    <property type="match status" value="1"/>
</dbReference>
<dbReference type="EMBL" id="PGOL01000049">
    <property type="protein sequence ID" value="PKI78433.1"/>
    <property type="molecule type" value="Genomic_DNA"/>
</dbReference>
<gene>
    <name evidence="6" type="ORF">CRG98_001179</name>
</gene>
<sequence>METVLTTVGTKVLENLVDQLLQVIVDAKNKAVPYTDILDRMQKRVIAIAPLFKQIEELNTTLNRSNDEVQKLVDLLQNGQFLVKKCTEKVRWWNCGFKRPSYAGELLKLEEELNSLSRAKANQAGLEAEPSLIWYSSRETESNHVELKAVEDSFNPRSGLEKILYLIKLSNLRRVESMDLVLTTVGTKVLETLVDQFLQVIVDAKNKAVQYTDILNQMQKRVNSIAPLVKQIEELNTTLNRRNDEVEKLVDLLQSGQSLVKKCTEKVRWWNCCFKRPSYAGELLKLEEELNRYFQEIVQLQQRRDQMEMLTRLLTSNGTRMIIVSASGGCGKTTLITKLCHDEEIKGHFGDRIYFVTLSRTLQVKRIVQRILQQTEQPVSEFQSDEDAVNQLGHRLRKVATKVNLKQQISPILLVLDDVWSGAEAFLENVQFEIEGYKILVASRSVFPRFGCTYPLTGLNHEDAMRLFHLAAGLRDAETNIPNEIVEKIVKGCKGLPLALMVVGRSLCSQPLAVWKKKEQEWSSGSSKLGTEEDIFNCLRMSLDVLKDKDPIKQCFLDLGCFPEDQRIPVTGLIDMWEELHGFDGDGVSAMDTIYKLCHRNLTSLTLVRGNANEVDNWHGGQFVTVHDLLRELAINLGSQKEDGLTERLIISIANGNFPNWWKDQKLHPTRARLLSITTDETFSSEWLNLEAPAAEVLILNFQSKNYTLPGFIEKLEKLKVLVATNYGYSPTELSNFHLIGSLSALRKIRLEHVSIPCLGKFPTQLNNLQRVSVVMCKIDAAFKNTNLCYVLPNLVEINIDYCDDLVELPEDICELSLLRRLSITGCHNLSSLPEAIGELANLEVLRLTSCTGLEMLPESIGSLRKLTVLDISDCLHMDKLPHQIGNLHSLQKLYMRKCLSLQGLPESMANLQQLKEVICDEERANLWRTFERTPKIKITKEDINLNWL</sequence>
<dbReference type="PANTHER" id="PTHR36766:SF3">
    <property type="entry name" value="RPW8 DOMAIN-CONTAINING PROTEIN"/>
    <property type="match status" value="1"/>
</dbReference>
<comment type="similarity">
    <text evidence="1">Belongs to the disease resistance NB-LRR family.</text>
</comment>
<keyword evidence="2" id="KW-0677">Repeat</keyword>
<evidence type="ECO:0000313" key="7">
    <source>
        <dbReference type="Proteomes" id="UP000233551"/>
    </source>
</evidence>
<dbReference type="AlphaFoldDB" id="A0A2I0LCP0"/>
<dbReference type="GO" id="GO:0006952">
    <property type="term" value="P:defense response"/>
    <property type="evidence" value="ECO:0007669"/>
    <property type="project" value="UniProtKB-KW"/>
</dbReference>
<evidence type="ECO:0000256" key="1">
    <source>
        <dbReference type="ARBA" id="ARBA00008894"/>
    </source>
</evidence>
<dbReference type="SUPFAM" id="SSF52540">
    <property type="entry name" value="P-loop containing nucleoside triphosphate hydrolases"/>
    <property type="match status" value="1"/>
</dbReference>
<accession>A0A2I0LCP0</accession>
<dbReference type="Pfam" id="PF23598">
    <property type="entry name" value="LRR_14"/>
    <property type="match status" value="1"/>
</dbReference>
<evidence type="ECO:0000259" key="5">
    <source>
        <dbReference type="PROSITE" id="PS51153"/>
    </source>
</evidence>
<keyword evidence="7" id="KW-1185">Reference proteome</keyword>
<dbReference type="Gene3D" id="1.10.8.430">
    <property type="entry name" value="Helical domain of apoptotic protease-activating factors"/>
    <property type="match status" value="1"/>
</dbReference>
<feature type="domain" description="RPW8" evidence="5">
    <location>
        <begin position="178"/>
        <end position="332"/>
    </location>
</feature>
<dbReference type="InterPro" id="IPR008808">
    <property type="entry name" value="Powdery_mildew-R_dom"/>
</dbReference>
<dbReference type="STRING" id="22663.A0A2I0LCP0"/>
<dbReference type="InterPro" id="IPR055414">
    <property type="entry name" value="LRR_R13L4/SHOC2-like"/>
</dbReference>
<dbReference type="InterPro" id="IPR032675">
    <property type="entry name" value="LRR_dom_sf"/>
</dbReference>
<proteinExistence type="inferred from homology"/>
<keyword evidence="3" id="KW-0611">Plant defense</keyword>
<organism evidence="6 7">
    <name type="scientific">Punica granatum</name>
    <name type="common">Pomegranate</name>
    <dbReference type="NCBI Taxonomy" id="22663"/>
    <lineage>
        <taxon>Eukaryota</taxon>
        <taxon>Viridiplantae</taxon>
        <taxon>Streptophyta</taxon>
        <taxon>Embryophyta</taxon>
        <taxon>Tracheophyta</taxon>
        <taxon>Spermatophyta</taxon>
        <taxon>Magnoliopsida</taxon>
        <taxon>eudicotyledons</taxon>
        <taxon>Gunneridae</taxon>
        <taxon>Pentapetalae</taxon>
        <taxon>rosids</taxon>
        <taxon>malvids</taxon>
        <taxon>Myrtales</taxon>
        <taxon>Lythraceae</taxon>
        <taxon>Punica</taxon>
    </lineage>
</organism>
<evidence type="ECO:0000256" key="3">
    <source>
        <dbReference type="ARBA" id="ARBA00022821"/>
    </source>
</evidence>
<dbReference type="PANTHER" id="PTHR36766">
    <property type="entry name" value="PLANT BROAD-SPECTRUM MILDEW RESISTANCE PROTEIN RPW8"/>
    <property type="match status" value="1"/>
</dbReference>